<organism evidence="2 3">
    <name type="scientific">Rhododendron griersonianum</name>
    <dbReference type="NCBI Taxonomy" id="479676"/>
    <lineage>
        <taxon>Eukaryota</taxon>
        <taxon>Viridiplantae</taxon>
        <taxon>Streptophyta</taxon>
        <taxon>Embryophyta</taxon>
        <taxon>Tracheophyta</taxon>
        <taxon>Spermatophyta</taxon>
        <taxon>Magnoliopsida</taxon>
        <taxon>eudicotyledons</taxon>
        <taxon>Gunneridae</taxon>
        <taxon>Pentapetalae</taxon>
        <taxon>asterids</taxon>
        <taxon>Ericales</taxon>
        <taxon>Ericaceae</taxon>
        <taxon>Ericoideae</taxon>
        <taxon>Rhodoreae</taxon>
        <taxon>Rhododendron</taxon>
    </lineage>
</organism>
<feature type="compositionally biased region" description="Polar residues" evidence="1">
    <location>
        <begin position="64"/>
        <end position="73"/>
    </location>
</feature>
<reference evidence="2" key="1">
    <citation type="submission" date="2020-08" db="EMBL/GenBank/DDBJ databases">
        <title>Plant Genome Project.</title>
        <authorList>
            <person name="Zhang R.-G."/>
        </authorList>
    </citation>
    <scope>NUCLEOTIDE SEQUENCE</scope>
    <source>
        <strain evidence="2">WSP0</strain>
        <tissue evidence="2">Leaf</tissue>
    </source>
</reference>
<proteinExistence type="predicted"/>
<feature type="region of interest" description="Disordered" evidence="1">
    <location>
        <begin position="47"/>
        <end position="73"/>
    </location>
</feature>
<dbReference type="EMBL" id="JACTNZ010000002">
    <property type="protein sequence ID" value="KAG5563579.1"/>
    <property type="molecule type" value="Genomic_DNA"/>
</dbReference>
<gene>
    <name evidence="2" type="ORF">RHGRI_006125</name>
</gene>
<keyword evidence="3" id="KW-1185">Reference proteome</keyword>
<sequence length="73" mass="8367">MKFCSVGWGPPHLSWLASYTMTMSEWSERIDGCRREQERLHLWGRSRVSRASVEGESKRGELSRVSQVSTPPS</sequence>
<comment type="caution">
    <text evidence="2">The sequence shown here is derived from an EMBL/GenBank/DDBJ whole genome shotgun (WGS) entry which is preliminary data.</text>
</comment>
<dbReference type="AlphaFoldDB" id="A0AAV6LGV2"/>
<accession>A0AAV6LGV2</accession>
<name>A0AAV6LGV2_9ERIC</name>
<evidence type="ECO:0000256" key="1">
    <source>
        <dbReference type="SAM" id="MobiDB-lite"/>
    </source>
</evidence>
<dbReference type="Proteomes" id="UP000823749">
    <property type="component" value="Chromosome 2"/>
</dbReference>
<evidence type="ECO:0000313" key="3">
    <source>
        <dbReference type="Proteomes" id="UP000823749"/>
    </source>
</evidence>
<protein>
    <submittedName>
        <fullName evidence="2">Uncharacterized protein</fullName>
    </submittedName>
</protein>
<feature type="compositionally biased region" description="Basic and acidic residues" evidence="1">
    <location>
        <begin position="53"/>
        <end position="62"/>
    </location>
</feature>
<evidence type="ECO:0000313" key="2">
    <source>
        <dbReference type="EMBL" id="KAG5563579.1"/>
    </source>
</evidence>